<dbReference type="EMBL" id="CABPST010000004">
    <property type="protein sequence ID" value="VVE88148.1"/>
    <property type="molecule type" value="Genomic_DNA"/>
</dbReference>
<name>A0A5E5BRW1_9BURK</name>
<keyword evidence="2" id="KW-1185">Reference proteome</keyword>
<dbReference type="InterPro" id="IPR045390">
    <property type="entry name" value="ABC-3C_MC3"/>
</dbReference>
<evidence type="ECO:0000313" key="2">
    <source>
        <dbReference type="Proteomes" id="UP000382040"/>
    </source>
</evidence>
<proteinExistence type="predicted"/>
<dbReference type="AlphaFoldDB" id="A0A5E5BRW1"/>
<sequence>MSGYIDRSLIHNSALACFLLASFTKEYQRRTDNSRYPTFEQLLLVLPLVWHGPSRRGIWSRNFQTPLRVVIADEPRIVERLAYRVSAHAAVSAQGLNIACATGLLVRRFDADQRAFAFAPLRWPHGSSPTSIDSESSGAVLRLANWFKDFSPAELFAALGLH</sequence>
<dbReference type="Proteomes" id="UP000382040">
    <property type="component" value="Unassembled WGS sequence"/>
</dbReference>
<evidence type="ECO:0000313" key="1">
    <source>
        <dbReference type="EMBL" id="VVE88148.1"/>
    </source>
</evidence>
<accession>A0A5E5BRW1</accession>
<protein>
    <submittedName>
        <fullName evidence="1">Uncharacterized protein</fullName>
    </submittedName>
</protein>
<gene>
    <name evidence="1" type="ORF">PBR20603_02097</name>
</gene>
<reference evidence="1 2" key="1">
    <citation type="submission" date="2019-08" db="EMBL/GenBank/DDBJ databases">
        <authorList>
            <person name="Peeters C."/>
        </authorList>
    </citation>
    <scope>NUCLEOTIDE SEQUENCE [LARGE SCALE GENOMIC DNA]</scope>
    <source>
        <strain evidence="1 2">LMG 20603</strain>
    </source>
</reference>
<dbReference type="RefSeq" id="WP_425495801.1">
    <property type="nucleotide sequence ID" value="NZ_CABPST010000004.1"/>
</dbReference>
<dbReference type="Pfam" id="PF20131">
    <property type="entry name" value="MC3"/>
    <property type="match status" value="1"/>
</dbReference>
<organism evidence="1 2">
    <name type="scientific">Pandoraea bronchicola</name>
    <dbReference type="NCBI Taxonomy" id="2508287"/>
    <lineage>
        <taxon>Bacteria</taxon>
        <taxon>Pseudomonadati</taxon>
        <taxon>Pseudomonadota</taxon>
        <taxon>Betaproteobacteria</taxon>
        <taxon>Burkholderiales</taxon>
        <taxon>Burkholderiaceae</taxon>
        <taxon>Pandoraea</taxon>
    </lineage>
</organism>